<dbReference type="Pfam" id="PF15607">
    <property type="entry name" value="Ntox44"/>
    <property type="match status" value="1"/>
</dbReference>
<gene>
    <name evidence="2" type="ORF">Q4490_07730</name>
</gene>
<feature type="domain" description="Bacterial toxin 44" evidence="1">
    <location>
        <begin position="43"/>
        <end position="153"/>
    </location>
</feature>
<evidence type="ECO:0000313" key="2">
    <source>
        <dbReference type="EMBL" id="MDO6453452.1"/>
    </source>
</evidence>
<dbReference type="Proteomes" id="UP001169862">
    <property type="component" value="Unassembled WGS sequence"/>
</dbReference>
<organism evidence="2 3">
    <name type="scientific">Neptunomonas phycophila</name>
    <dbReference type="NCBI Taxonomy" id="1572645"/>
    <lineage>
        <taxon>Bacteria</taxon>
        <taxon>Pseudomonadati</taxon>
        <taxon>Pseudomonadota</taxon>
        <taxon>Gammaproteobacteria</taxon>
        <taxon>Oceanospirillales</taxon>
        <taxon>Oceanospirillaceae</taxon>
        <taxon>Neptunomonas</taxon>
    </lineage>
</organism>
<proteinExistence type="predicted"/>
<sequence>MPTIQALTSYITKEMRVNAQSSQARDIRQKNQSLLDTFKALTQWKSMVGNRRPWDHKGYIKNTYGEWALDAETETEFNFDIWSNIHYGYVGRSVGFSGWTLKAGAGYAQWAAGTSPKGYWSRRADTFGDADVIAAFDDPKDQAAIQIGIALWDSYKLNITSDLLLEALRLNRSSLQTR</sequence>
<protein>
    <submittedName>
        <fullName evidence="2">Polymorphic toxin type 44 domain-containing protein</fullName>
    </submittedName>
</protein>
<accession>A0AAW7XH08</accession>
<dbReference type="RefSeq" id="WP_303496244.1">
    <property type="nucleotide sequence ID" value="NZ_JAUOPG010000004.1"/>
</dbReference>
<comment type="caution">
    <text evidence="2">The sequence shown here is derived from an EMBL/GenBank/DDBJ whole genome shotgun (WGS) entry which is preliminary data.</text>
</comment>
<evidence type="ECO:0000313" key="3">
    <source>
        <dbReference type="Proteomes" id="UP001169862"/>
    </source>
</evidence>
<name>A0AAW7XH08_9GAMM</name>
<evidence type="ECO:0000259" key="1">
    <source>
        <dbReference type="Pfam" id="PF15607"/>
    </source>
</evidence>
<dbReference type="EMBL" id="JAUOPG010000004">
    <property type="protein sequence ID" value="MDO6453452.1"/>
    <property type="molecule type" value="Genomic_DNA"/>
</dbReference>
<dbReference type="InterPro" id="IPR028946">
    <property type="entry name" value="Ntox44"/>
</dbReference>
<dbReference type="AlphaFoldDB" id="A0AAW7XH08"/>
<reference evidence="2" key="1">
    <citation type="submission" date="2023-07" db="EMBL/GenBank/DDBJ databases">
        <title>Genome content predicts the carbon catabolic preferences of heterotrophic bacteria.</title>
        <authorList>
            <person name="Gralka M."/>
        </authorList>
    </citation>
    <scope>NUCLEOTIDE SEQUENCE</scope>
    <source>
        <strain evidence="2">I2M16</strain>
    </source>
</reference>